<accession>A0A0B2SIV4</accession>
<dbReference type="Proteomes" id="UP000053555">
    <property type="component" value="Unassembled WGS sequence"/>
</dbReference>
<proteinExistence type="predicted"/>
<evidence type="ECO:0000313" key="1">
    <source>
        <dbReference type="EMBL" id="KHN46656.1"/>
    </source>
</evidence>
<sequence length="74" mass="8214">MAPNDCLSCFWPLSSIKVKKYLYLQLFVTVLMDRPIHDPLEKLLVAKDDSIISDCESGVSAGDTAPPFDRGLID</sequence>
<dbReference type="AlphaFoldDB" id="A0A0B2SIV4"/>
<dbReference type="EMBL" id="KN640996">
    <property type="protein sequence ID" value="KHN46656.1"/>
    <property type="molecule type" value="Genomic_DNA"/>
</dbReference>
<protein>
    <submittedName>
        <fullName evidence="1">Uncharacterized protein</fullName>
    </submittedName>
</protein>
<gene>
    <name evidence="1" type="ORF">glysoja_041320</name>
</gene>
<name>A0A0B2SIV4_GLYSO</name>
<organism evidence="1">
    <name type="scientific">Glycine soja</name>
    <name type="common">Wild soybean</name>
    <dbReference type="NCBI Taxonomy" id="3848"/>
    <lineage>
        <taxon>Eukaryota</taxon>
        <taxon>Viridiplantae</taxon>
        <taxon>Streptophyta</taxon>
        <taxon>Embryophyta</taxon>
        <taxon>Tracheophyta</taxon>
        <taxon>Spermatophyta</taxon>
        <taxon>Magnoliopsida</taxon>
        <taxon>eudicotyledons</taxon>
        <taxon>Gunneridae</taxon>
        <taxon>Pentapetalae</taxon>
        <taxon>rosids</taxon>
        <taxon>fabids</taxon>
        <taxon>Fabales</taxon>
        <taxon>Fabaceae</taxon>
        <taxon>Papilionoideae</taxon>
        <taxon>50 kb inversion clade</taxon>
        <taxon>NPAAA clade</taxon>
        <taxon>indigoferoid/millettioid clade</taxon>
        <taxon>Phaseoleae</taxon>
        <taxon>Glycine</taxon>
        <taxon>Glycine subgen. Soja</taxon>
    </lineage>
</organism>
<reference evidence="1" key="1">
    <citation type="submission" date="2014-07" db="EMBL/GenBank/DDBJ databases">
        <title>Identification of a novel salt tolerance gene in wild soybean by whole-genome sequencing.</title>
        <authorList>
            <person name="Lam H.-M."/>
            <person name="Qi X."/>
            <person name="Li M.-W."/>
            <person name="Liu X."/>
            <person name="Xie M."/>
            <person name="Ni M."/>
            <person name="Xu X."/>
        </authorList>
    </citation>
    <scope>NUCLEOTIDE SEQUENCE [LARGE SCALE GENOMIC DNA]</scope>
    <source>
        <tissue evidence="1">Root</tissue>
    </source>
</reference>